<accession>A0A9W9Q058</accession>
<sequence>MAHWTDGPLNHLFIPTDSGYPMPYESTLMLLEDVPSYKEAPLLASCNSLEGNIFEPESATQLAGTEEYGAQMMDMNYNNYAVETRDTTSPSFSSDIKSLEAVPSNTQPPLEQAMITLAPTDTATQTQGHKSQFQSQYRCWKHGCEGRTFSSSANFRRHLREQEGWGRKWMCMYCMKKFSRSSACRHHINEGVCFKVDAGSQQQQPPIKVLY</sequence>
<evidence type="ECO:0000313" key="2">
    <source>
        <dbReference type="Proteomes" id="UP001147746"/>
    </source>
</evidence>
<reference evidence="1" key="2">
    <citation type="journal article" date="2023" name="IMA Fungus">
        <title>Comparative genomic study of the Penicillium genus elucidates a diverse pangenome and 15 lateral gene transfer events.</title>
        <authorList>
            <person name="Petersen C."/>
            <person name="Sorensen T."/>
            <person name="Nielsen M.R."/>
            <person name="Sondergaard T.E."/>
            <person name="Sorensen J.L."/>
            <person name="Fitzpatrick D.A."/>
            <person name="Frisvad J.C."/>
            <person name="Nielsen K.L."/>
        </authorList>
    </citation>
    <scope>NUCLEOTIDE SEQUENCE</scope>
    <source>
        <strain evidence="1">IBT 21472</strain>
    </source>
</reference>
<organism evidence="1 2">
    <name type="scientific">Penicillium atrosanguineum</name>
    <dbReference type="NCBI Taxonomy" id="1132637"/>
    <lineage>
        <taxon>Eukaryota</taxon>
        <taxon>Fungi</taxon>
        <taxon>Dikarya</taxon>
        <taxon>Ascomycota</taxon>
        <taxon>Pezizomycotina</taxon>
        <taxon>Eurotiomycetes</taxon>
        <taxon>Eurotiomycetidae</taxon>
        <taxon>Eurotiales</taxon>
        <taxon>Aspergillaceae</taxon>
        <taxon>Penicillium</taxon>
    </lineage>
</organism>
<dbReference type="AlphaFoldDB" id="A0A9W9Q058"/>
<comment type="caution">
    <text evidence="1">The sequence shown here is derived from an EMBL/GenBank/DDBJ whole genome shotgun (WGS) entry which is preliminary data.</text>
</comment>
<name>A0A9W9Q058_9EURO</name>
<dbReference type="EMBL" id="JAPZBO010000004">
    <property type="protein sequence ID" value="KAJ5318425.1"/>
    <property type="molecule type" value="Genomic_DNA"/>
</dbReference>
<evidence type="ECO:0000313" key="1">
    <source>
        <dbReference type="EMBL" id="KAJ5318425.1"/>
    </source>
</evidence>
<proteinExistence type="predicted"/>
<evidence type="ECO:0008006" key="3">
    <source>
        <dbReference type="Google" id="ProtNLM"/>
    </source>
</evidence>
<reference evidence="1" key="1">
    <citation type="submission" date="2022-12" db="EMBL/GenBank/DDBJ databases">
        <authorList>
            <person name="Petersen C."/>
        </authorList>
    </citation>
    <scope>NUCLEOTIDE SEQUENCE</scope>
    <source>
        <strain evidence="1">IBT 21472</strain>
    </source>
</reference>
<dbReference type="Proteomes" id="UP001147746">
    <property type="component" value="Unassembled WGS sequence"/>
</dbReference>
<protein>
    <recommendedName>
        <fullName evidence="3">C2H2-type domain-containing protein</fullName>
    </recommendedName>
</protein>
<gene>
    <name evidence="1" type="ORF">N7476_004845</name>
</gene>
<dbReference type="Gene3D" id="3.30.160.60">
    <property type="entry name" value="Classic Zinc Finger"/>
    <property type="match status" value="1"/>
</dbReference>
<keyword evidence="2" id="KW-1185">Reference proteome</keyword>